<keyword evidence="2" id="KW-0902">Two-component regulatory system</keyword>
<reference evidence="5 6" key="1">
    <citation type="submission" date="2020-08" db="EMBL/GenBank/DDBJ databases">
        <title>Functional genomics of gut bacteria from endangered species of beetles.</title>
        <authorList>
            <person name="Carlos-Shanley C."/>
        </authorList>
    </citation>
    <scope>NUCLEOTIDE SEQUENCE [LARGE SCALE GENOMIC DNA]</scope>
    <source>
        <strain evidence="5 6">S00239</strain>
    </source>
</reference>
<dbReference type="SUPFAM" id="SSF52172">
    <property type="entry name" value="CheY-like"/>
    <property type="match status" value="1"/>
</dbReference>
<dbReference type="Gene3D" id="3.40.50.2300">
    <property type="match status" value="1"/>
</dbReference>
<name>A0A840L5N2_9BURK</name>
<dbReference type="Pfam" id="PF01627">
    <property type="entry name" value="Hpt"/>
    <property type="match status" value="1"/>
</dbReference>
<dbReference type="SUPFAM" id="SSF47226">
    <property type="entry name" value="Histidine-containing phosphotransfer domain, HPT domain"/>
    <property type="match status" value="1"/>
</dbReference>
<evidence type="ECO:0000259" key="4">
    <source>
        <dbReference type="PROSITE" id="PS50110"/>
    </source>
</evidence>
<organism evidence="5 6">
    <name type="scientific">Roseateles oligotrophus</name>
    <dbReference type="NCBI Taxonomy" id="1769250"/>
    <lineage>
        <taxon>Bacteria</taxon>
        <taxon>Pseudomonadati</taxon>
        <taxon>Pseudomonadota</taxon>
        <taxon>Betaproteobacteria</taxon>
        <taxon>Burkholderiales</taxon>
        <taxon>Sphaerotilaceae</taxon>
        <taxon>Roseateles</taxon>
    </lineage>
</organism>
<accession>A0A840L5N2</accession>
<protein>
    <submittedName>
        <fullName evidence="5">CheY-like chemotaxis protein</fullName>
    </submittedName>
</protein>
<dbReference type="InterPro" id="IPR001789">
    <property type="entry name" value="Sig_transdc_resp-reg_receiver"/>
</dbReference>
<keyword evidence="6" id="KW-1185">Reference proteome</keyword>
<dbReference type="PROSITE" id="PS50110">
    <property type="entry name" value="RESPONSE_REGULATORY"/>
    <property type="match status" value="1"/>
</dbReference>
<feature type="domain" description="Response regulatory" evidence="4">
    <location>
        <begin position="5"/>
        <end position="122"/>
    </location>
</feature>
<keyword evidence="1 3" id="KW-0597">Phosphoprotein</keyword>
<gene>
    <name evidence="5" type="ORF">HNP55_001620</name>
</gene>
<dbReference type="Gene3D" id="1.20.120.160">
    <property type="entry name" value="HPT domain"/>
    <property type="match status" value="1"/>
</dbReference>
<evidence type="ECO:0000256" key="3">
    <source>
        <dbReference type="PROSITE-ProRule" id="PRU00169"/>
    </source>
</evidence>
<dbReference type="SMART" id="SM00448">
    <property type="entry name" value="REC"/>
    <property type="match status" value="1"/>
</dbReference>
<dbReference type="InterPro" id="IPR050595">
    <property type="entry name" value="Bact_response_regulator"/>
</dbReference>
<sequence>MSLPRVLLVEDNASLQHFVSSAFADLGVELTCCSHVDEALARLRETQVVLILTDLMMPGRSGYDLIQCLADEPALQGAARLVVFSAGLSHQVRERLNQPHVWRLLAKPCSLADLQACVEDVLAELAQKGGPPKAAPAQATALPGSKSTRALDEAIEHNFGGDRAFYASFRSDCLKQFFVDIASGDSACERGDAQGLRLVAHSLKSVLLILGHNAEGEIARRLEQAAALQQWELARQGWQDLRQILQDLQAAQRLADPK</sequence>
<dbReference type="GO" id="GO:0004672">
    <property type="term" value="F:protein kinase activity"/>
    <property type="evidence" value="ECO:0007669"/>
    <property type="project" value="UniProtKB-ARBA"/>
</dbReference>
<proteinExistence type="predicted"/>
<evidence type="ECO:0000256" key="2">
    <source>
        <dbReference type="ARBA" id="ARBA00023012"/>
    </source>
</evidence>
<dbReference type="PANTHER" id="PTHR44591:SF3">
    <property type="entry name" value="RESPONSE REGULATORY DOMAIN-CONTAINING PROTEIN"/>
    <property type="match status" value="1"/>
</dbReference>
<dbReference type="InterPro" id="IPR008207">
    <property type="entry name" value="Sig_transdc_His_kin_Hpt_dom"/>
</dbReference>
<dbReference type="InterPro" id="IPR011006">
    <property type="entry name" value="CheY-like_superfamily"/>
</dbReference>
<dbReference type="Proteomes" id="UP000562027">
    <property type="component" value="Unassembled WGS sequence"/>
</dbReference>
<evidence type="ECO:0000313" key="5">
    <source>
        <dbReference type="EMBL" id="MBB4843101.1"/>
    </source>
</evidence>
<dbReference type="PANTHER" id="PTHR44591">
    <property type="entry name" value="STRESS RESPONSE REGULATOR PROTEIN 1"/>
    <property type="match status" value="1"/>
</dbReference>
<evidence type="ECO:0000313" key="6">
    <source>
        <dbReference type="Proteomes" id="UP000562027"/>
    </source>
</evidence>
<dbReference type="RefSeq" id="WP_184298071.1">
    <property type="nucleotide sequence ID" value="NZ_JACHLP010000003.1"/>
</dbReference>
<dbReference type="EMBL" id="JACHLP010000003">
    <property type="protein sequence ID" value="MBB4843101.1"/>
    <property type="molecule type" value="Genomic_DNA"/>
</dbReference>
<dbReference type="Pfam" id="PF00072">
    <property type="entry name" value="Response_reg"/>
    <property type="match status" value="1"/>
</dbReference>
<dbReference type="AlphaFoldDB" id="A0A840L5N2"/>
<dbReference type="InterPro" id="IPR036641">
    <property type="entry name" value="HPT_dom_sf"/>
</dbReference>
<evidence type="ECO:0000256" key="1">
    <source>
        <dbReference type="ARBA" id="ARBA00022553"/>
    </source>
</evidence>
<comment type="caution">
    <text evidence="5">The sequence shown here is derived from an EMBL/GenBank/DDBJ whole genome shotgun (WGS) entry which is preliminary data.</text>
</comment>
<feature type="modified residue" description="4-aspartylphosphate" evidence="3">
    <location>
        <position position="54"/>
    </location>
</feature>
<dbReference type="GO" id="GO:0000160">
    <property type="term" value="P:phosphorelay signal transduction system"/>
    <property type="evidence" value="ECO:0007669"/>
    <property type="project" value="UniProtKB-KW"/>
</dbReference>
<dbReference type="CDD" id="cd00156">
    <property type="entry name" value="REC"/>
    <property type="match status" value="1"/>
</dbReference>